<dbReference type="InterPro" id="IPR026854">
    <property type="entry name" value="VPS13_N"/>
</dbReference>
<feature type="domain" description="Vacuolar protein sorting-associated protein 13 VPS13 adaptor binding" evidence="5">
    <location>
        <begin position="2083"/>
        <end position="2382"/>
    </location>
</feature>
<comment type="similarity">
    <text evidence="1">Belongs to the VPS13 family.</text>
</comment>
<feature type="domain" description="Intermembrane lipid transfer protein VPS13-like C-terminal" evidence="6">
    <location>
        <begin position="3319"/>
        <end position="3388"/>
    </location>
</feature>
<dbReference type="Pfam" id="PF25037">
    <property type="entry name" value="VPS13_C"/>
    <property type="match status" value="1"/>
</dbReference>
<dbReference type="PANTHER" id="PTHR16166:SF143">
    <property type="entry name" value="PROTEIN SORTING-ASSOCIATED PROTEIN, PUTATIVE (DUF1162)-RELATED"/>
    <property type="match status" value="1"/>
</dbReference>
<dbReference type="Pfam" id="PF25036">
    <property type="entry name" value="VPS13_VAB"/>
    <property type="match status" value="2"/>
</dbReference>
<evidence type="ECO:0000259" key="5">
    <source>
        <dbReference type="Pfam" id="PF25036"/>
    </source>
</evidence>
<name>A0ABM3HR51_9MYRT</name>
<keyword evidence="3" id="KW-0445">Lipid transport</keyword>
<accession>A0ABM3HR51</accession>
<dbReference type="RefSeq" id="XP_048139079.1">
    <property type="nucleotide sequence ID" value="XM_048283122.1"/>
</dbReference>
<feature type="domain" description="Chorein N-terminal" evidence="4">
    <location>
        <begin position="1"/>
        <end position="475"/>
    </location>
</feature>
<evidence type="ECO:0000256" key="1">
    <source>
        <dbReference type="ARBA" id="ARBA00006545"/>
    </source>
</evidence>
<organism evidence="7 8">
    <name type="scientific">Rhodamnia argentea</name>
    <dbReference type="NCBI Taxonomy" id="178133"/>
    <lineage>
        <taxon>Eukaryota</taxon>
        <taxon>Viridiplantae</taxon>
        <taxon>Streptophyta</taxon>
        <taxon>Embryophyta</taxon>
        <taxon>Tracheophyta</taxon>
        <taxon>Spermatophyta</taxon>
        <taxon>Magnoliopsida</taxon>
        <taxon>eudicotyledons</taxon>
        <taxon>Gunneridae</taxon>
        <taxon>Pentapetalae</taxon>
        <taxon>rosids</taxon>
        <taxon>malvids</taxon>
        <taxon>Myrtales</taxon>
        <taxon>Myrtaceae</taxon>
        <taxon>Myrtoideae</taxon>
        <taxon>Myrteae</taxon>
        <taxon>Australasian group</taxon>
        <taxon>Rhodamnia</taxon>
    </lineage>
</organism>
<protein>
    <submittedName>
        <fullName evidence="8">Uncharacterized protein LOC115752507 isoform X1</fullName>
    </submittedName>
</protein>
<dbReference type="Proteomes" id="UP000827889">
    <property type="component" value="Chromosome 7"/>
</dbReference>
<proteinExistence type="inferred from homology"/>
<keyword evidence="2" id="KW-0813">Transport</keyword>
<dbReference type="InterPro" id="IPR026847">
    <property type="entry name" value="VPS13"/>
</dbReference>
<reference evidence="8" key="1">
    <citation type="submission" date="2025-08" db="UniProtKB">
        <authorList>
            <consortium name="RefSeq"/>
        </authorList>
    </citation>
    <scope>IDENTIFICATION</scope>
    <source>
        <tissue evidence="8">Leaf</tissue>
    </source>
</reference>
<dbReference type="Pfam" id="PF12624">
    <property type="entry name" value="VPS13_N"/>
    <property type="match status" value="1"/>
</dbReference>
<evidence type="ECO:0000259" key="4">
    <source>
        <dbReference type="Pfam" id="PF12624"/>
    </source>
</evidence>
<dbReference type="GeneID" id="115752507"/>
<gene>
    <name evidence="8" type="primary">LOC115752507</name>
</gene>
<feature type="domain" description="Vacuolar protein sorting-associated protein 13 VPS13 adaptor binding" evidence="5">
    <location>
        <begin position="2546"/>
        <end position="2759"/>
    </location>
</feature>
<dbReference type="PANTHER" id="PTHR16166">
    <property type="entry name" value="VACUOLAR PROTEIN SORTING-ASSOCIATED PROTEIN VPS13"/>
    <property type="match status" value="1"/>
</dbReference>
<dbReference type="InterPro" id="IPR009543">
    <property type="entry name" value="VPS13_VAB"/>
</dbReference>
<evidence type="ECO:0000256" key="2">
    <source>
        <dbReference type="ARBA" id="ARBA00022448"/>
    </source>
</evidence>
<dbReference type="InterPro" id="IPR056748">
    <property type="entry name" value="VPS13-like_C"/>
</dbReference>
<sequence>MFEGLVRQLLLGYLGRYVKDIQREQLKITLWNEEVLLENVELILEAFDYLRLPCALREGRVGRLSIRIPWKKLGWDPIIIVLEDVFVRASDRRDEEWSSEAVERREFAGKKAKLVAAELAKLSRRMCGNEAGQSFISYITAKILDSIQVSIRNVHILYQANQNNLQSSSMIFGLRLSSLKIMKQMSVSTKGQVHKVVEITGLEIYCNSSNGASSLKIRDNAGDNQCLSNASCESNQFHPILAPLNVSVSLSVNRPGKLDIDTPQWSVWAEITSLVICLDDFQLRQILMLLDNLTICQLREQYGRYRPWSSPLQRKLKNWQKLWWRYAQECVLSDVRKKLRKTSWRYFGQRISNRREYVSLYKKKLVFLQQEQSVDEQILQELEQMERASDIEDILSYRSIAECELQELLRECTNNYVEPSLEKSRNDERSSGRSRGWLNWLSRGMLGAGGTDDSGQFSGVVSDEVIKDIYEATEFHPPSLSNGDTIARDNMCRCKVKFLIHRISATLRSMKSGKDVAELLVDKASVEFTMWEESALATAGINSFGIIYPQGKNVVVQMRQVLLGESLQDPDNPSCKIQVDISPRQELALSIEVAIQPLTVVIDTGFFLDCIEFLDILESFEFQRERVLSSLDGIEDDRARILSKAEYVLSSQRKVSWNVNIIDFILKMPWTGADSEPHEMSLKVRAFLIKSKCFLDEDQTYAPKGMSSSLPKYDFLELQSPDLCDHFEVKMDDCEVKLISSSHSKPLTVLENFSASNFLASCAIMDKLISKRLEVRMTISRFDAHFSPSLYLAAIELVEYVNSVHRQYELSPVRSLSPYSNKLNNMKSLIFGFSIAANLKEITLHVDLENEGENNSACTLSLIELNIRYDYTELLKCWICAKAVNIIIYSLRDGRKSHTVCSFGSMSATGATCQQGFGIGAGNMDKIDRTVKSADICFSLDYEASRKETAGFHNFFISLNNGDLHCHPYIFAMMEEFFDRLAGYGMSDNTEISSPLIEDERVSIALPGSGSQRFGFSNFIEAGCLDHASIMLSHFPFVTVRPSGDLSSIENSLLYDVADWRNNFSIRTRKSRNPKSIPRKRSKICLTSSLKSLFGLDARSLPSESSTNQFVLNLNLCGVKVHFHDSSCIVGTVSLPTVDSAVVLSEDSMDILCSAEELVVSSSWWSQRFNEFLWGPSSENHSPVLNVRVKKGNTHLSSQVEVSIGIQHVCCILPPEYLAILIGYFSLPEWTSYSSKQRNIENSSIQCAASESTVVYKFEILDSIVILIEKERGSRFLKLEIPQFYCNFVEGRSVNCLLKDLPSECLVPEHKISKESHCLNIFGRQLSLSVLLCKDDRDCRLSVDESGQKGIHTLIKTLNADVWLRIPRKNVSTSDASVCIMGKIYVCELMADDNFLVHGFDALLDVINQLSSVQDESELFTSDVLQFLQSRRSINKYNTSLRVVPSMLLTEVVLSIDSLSTKLVHSTKDSILSEPVARAEMQFKCSASLRNETAELLNFSFSSVVLYSLRSHAILARCTGPHSASSVLGITYSRFDQVKDELSIFLPSLDIWLELLEWMKVVDMIRSIIGEMTDAEHREASLANADDGPRVVENTVLIVPGSPPNLASSDCVLSDNIKDTSFLIVKLENIGVALHFPIDVCNFCCKFGKFECRPAEDHNMLSSVLGKKQCKFAVLTIKSKCTELGISERSSNLRSFVENISLNIEIMEDGDLHSSPFVQIFKMSLKTEIYSGETDNGHVSVDIQCDHIDLVLSHQVFYFWHDVALSIPEGESSQFAIGCVECKVHVRKVSLLLTDGRWSCSGPLLEILMRNLVFHANVCRTTVECSIVSDLEANYNNIHKVMWEPFIEPWKFRISIGRKRAISILLNSSIITDIHLDSVAQLNLNITESFLESVCRALEMIKDAWSEKKLTDLSETRTFLNSPYMEDASIGKHAPYILQNLTSLPLSYCIFQGSGNSVELDAKEVKGWSLVQSGCSVPIYSNETPEEQLLRFRPTRSSGQLNEKQSSGVAHHFISIKLDGTSVPSVPISMDLVGLSYFEVDFSKASNKLELEKTADIPRYTNLEEGIKTNAGEGFIVPVVFDVSVQRFNKLIRLYSTVIVYNETSVPLELRFDIPLGVSPKIIDPIYPGQKFPLPLHLAEAGRIRWRPLGNSYVWSEPHHLPSILSQESKIGSLRSFVCYPSHPSSDPFRCCLSLKKIYLPPSVKPKKVSDLLNDISKQPAGELGEDLLLGLDKSSEHFIYQLSLSTPLVVHNYLLQTVSLTIESGGVSRTALLSEVQTNFHHVDPSHELGIQFHMEEFRPSVSRFSHAESFTTLAKFSGTKFTASETLTFDPFINNVNLGPIYVTVEKTLDAFSGARELFIFVPYLIYNCVGFPLSISNSADELKDSLFTVPSCYELVEQEQVHIKKEGLSLLSCNHERDSESPASRSECLWHDSSDNSSVPTWNDAVADGKRMARKPLIKLGPSIVQLEKDGKEDQRRISLFALNKGRHWSNQSSSSNLNIVDDGHGKAKGYAYSPQPSSNLGNNMVRLCRSLPKHVEEKLSSNLWSNPFPLVPASGFTSVLVPQPVQNAAYVISATSSVISEPFAGKTRAITFQPRYVISNACSKELCYKQKGTDFIFHLGKGQHSHLHWADTARDLLVCICYDEHGWQWSGSFLPEILGDSQVKMRNDISGAVNMIRVEVQNADISMWDDNVVVSLHNNPGTHLILLSDDDSGYMPYRIENFSKERLRVYQQKCESFETVVPSYHSCPYAWDEPCYPHRLIVEVPGERVLGSYALDDIRESTAVHLPATSEKPERIFLISILAEGATKVLRIIDSSYHVNPSIENRKHEQRQEIFSEYQEKVSIDIPYIGISLINSLPQELLFACAKGIRVHLLQSMDRQNFSLKVLSLQIDNQVRAATYPVILSFNRGYKSSSSNHDDGAQKNENPQLHSDHHCKSVIHLAVSKWRKKDVSLISFEYVTLRVAEFHLELEQEVVLGLSEFVKSVYLRYQNGVMPFSDPTLLPLLHDTPLLGNSHSHIPISNDQNRNQRISVLFPSVIPVGAPWQQIYKLARRQRKIYVEMFDVGAIKFTLSFSSDPWMLRMGIPMSGDSLVHRGLMALADIEGARIYLRELKIVNHMAGWESIQEILLRHYTRQLLHEMYKVLGSAGVIGNPMGFARRLGLGIRDFLSVPARNVNQSPAGLVRGMAQGTTSLLSNTVYALSDAATQFSRAAQKGIVALTFDEQAFSRIEKQQRGTISHSEGVINEVLEGLTGVLQSPIRGAEKHGLPGVLSGAALGLTGLVARPAASILEVTGRTAQSIRNRSKHYQTGTRRRIRLPRPLSKEFPLRPYSWEEAIGTSVLTEAGDGLKFKDEPLVMCRALKQAGKFVIMTERLILLVSCPSLVDYANPNFQGIEADPDWDLESEIFLDSVIHIDANDGILHIVGSGSDAFLRQNQHQAKRSGMRVQSGNPTLPLYQIDLELAPGKNAEEVLQILQSVIERGKERGWGGGSVLHRVNIKCKSTGY</sequence>
<evidence type="ECO:0000256" key="3">
    <source>
        <dbReference type="ARBA" id="ARBA00023055"/>
    </source>
</evidence>
<evidence type="ECO:0000259" key="6">
    <source>
        <dbReference type="Pfam" id="PF25037"/>
    </source>
</evidence>
<keyword evidence="7" id="KW-1185">Reference proteome</keyword>
<evidence type="ECO:0000313" key="8">
    <source>
        <dbReference type="RefSeq" id="XP_048139079.1"/>
    </source>
</evidence>
<evidence type="ECO:0000313" key="7">
    <source>
        <dbReference type="Proteomes" id="UP000827889"/>
    </source>
</evidence>